<dbReference type="EMBL" id="CP020953">
    <property type="protein sequence ID" value="AWI05309.1"/>
    <property type="molecule type" value="Genomic_DNA"/>
</dbReference>
<evidence type="ECO:0000259" key="2">
    <source>
        <dbReference type="PROSITE" id="PS50234"/>
    </source>
</evidence>
<evidence type="ECO:0000313" key="4">
    <source>
        <dbReference type="Proteomes" id="UP000244910"/>
    </source>
</evidence>
<keyword evidence="4" id="KW-1185">Reference proteome</keyword>
<proteinExistence type="predicted"/>
<dbReference type="CDD" id="cd00198">
    <property type="entry name" value="vWFA"/>
    <property type="match status" value="1"/>
</dbReference>
<dbReference type="InterPro" id="IPR036465">
    <property type="entry name" value="vWFA_dom_sf"/>
</dbReference>
<dbReference type="PROSITE" id="PS50234">
    <property type="entry name" value="VWFA"/>
    <property type="match status" value="1"/>
</dbReference>
<dbReference type="PANTHER" id="PTHR22588:SF3">
    <property type="entry name" value="VWFA DOMAIN-CONTAINING PROTEIN"/>
    <property type="match status" value="1"/>
</dbReference>
<gene>
    <name evidence="3" type="ORF">B9W14_12605</name>
</gene>
<feature type="transmembrane region" description="Helical" evidence="1">
    <location>
        <begin position="444"/>
        <end position="465"/>
    </location>
</feature>
<dbReference type="PRINTS" id="PR00453">
    <property type="entry name" value="VWFADOMAIN"/>
</dbReference>
<dbReference type="Pfam" id="PF00092">
    <property type="entry name" value="VWA"/>
    <property type="match status" value="1"/>
</dbReference>
<dbReference type="SUPFAM" id="SSF53300">
    <property type="entry name" value="vWA-like"/>
    <property type="match status" value="1"/>
</dbReference>
<dbReference type="InterPro" id="IPR052229">
    <property type="entry name" value="Collagen-VI/PIF"/>
</dbReference>
<dbReference type="OrthoDB" id="1673233at2"/>
<reference evidence="4" key="1">
    <citation type="submission" date="2017-04" db="EMBL/GenBank/DDBJ databases">
        <authorList>
            <person name="Song Y."/>
            <person name="Cho B.-K."/>
        </authorList>
    </citation>
    <scope>NUCLEOTIDE SEQUENCE [LARGE SCALE GENOMIC DNA]</scope>
    <source>
        <strain evidence="4">SL1</strain>
    </source>
</reference>
<dbReference type="KEGG" id="cdrk:B9W14_12605"/>
<dbReference type="PANTHER" id="PTHR22588">
    <property type="entry name" value="VWFA DOMAIN-CONTAINING PROTEIN"/>
    <property type="match status" value="1"/>
</dbReference>
<keyword evidence="1" id="KW-0472">Membrane</keyword>
<dbReference type="RefSeq" id="WP_032079605.1">
    <property type="nucleotide sequence ID" value="NZ_CP020953.1"/>
</dbReference>
<dbReference type="Proteomes" id="UP000244910">
    <property type="component" value="Chromosome"/>
</dbReference>
<keyword evidence="1" id="KW-0812">Transmembrane</keyword>
<dbReference type="SMART" id="SM00327">
    <property type="entry name" value="VWA"/>
    <property type="match status" value="1"/>
</dbReference>
<evidence type="ECO:0000313" key="3">
    <source>
        <dbReference type="EMBL" id="AWI05309.1"/>
    </source>
</evidence>
<evidence type="ECO:0000256" key="1">
    <source>
        <dbReference type="SAM" id="Phobius"/>
    </source>
</evidence>
<keyword evidence="1" id="KW-1133">Transmembrane helix</keyword>
<protein>
    <recommendedName>
        <fullName evidence="2">VWFA domain-containing protein</fullName>
    </recommendedName>
</protein>
<sequence>MIRKIKSILIIAAIVIFQLGNIPLVNAESSNTSSNLDVVFVLDSSGSMKESDPEEIRTEAIKMFLDMSQVQGNKFGLVAYSDNVVREHNLDTINSNDDKERIKNMALNIPLGQKTDTGAGILEAVNLMNSGHDKNHKPVIILLSDGKNDPQRKTEDSLKDLKSSISTCKDKGYPVYTIGLNYDGTVDKTQLEEMSNETKGKNYITSTAADLPKILTDIYADNSKLKVQDGGTVTANGEYQDLKVKIPNSNVMEANISMISDSKVEVKLLDPKGTEVSIPSSNAVFTTSKKYSMLKIIKPTEGDWTVKVKGVSGSNIKVNYIFNYDLQLEAKFTPSSPKNGDKLKVEAYLASNGQKITDKALYTNMKGKLIVKNMKDNSVKEVDLDYAEGVFKGEYSIPDKGKYELKVRVDGNSLYRESTPLLVGGDNAAAGGSAGKTSMLKKPAVLGGIAALVAAILIGGALALVKKKRVQGFGRVELNIKDENTDEMLPPQFRNLDGYVGSFTLFEVLSLKEEYKETEDIKFIFKNDDSLEILNKSKCVIQKSGRKLENGENGENITMYNGNKITVFLNNVSKSIVVEFRAK</sequence>
<name>A0A2U8DRR3_9CLOT</name>
<dbReference type="Gene3D" id="2.60.120.380">
    <property type="match status" value="1"/>
</dbReference>
<dbReference type="Gene3D" id="3.40.50.410">
    <property type="entry name" value="von Willebrand factor, type A domain"/>
    <property type="match status" value="1"/>
</dbReference>
<dbReference type="AlphaFoldDB" id="A0A2U8DRR3"/>
<feature type="domain" description="VWFA" evidence="2">
    <location>
        <begin position="37"/>
        <end position="218"/>
    </location>
</feature>
<organism evidence="3 4">
    <name type="scientific">Clostridium drakei</name>
    <dbReference type="NCBI Taxonomy" id="332101"/>
    <lineage>
        <taxon>Bacteria</taxon>
        <taxon>Bacillati</taxon>
        <taxon>Bacillota</taxon>
        <taxon>Clostridia</taxon>
        <taxon>Eubacteriales</taxon>
        <taxon>Clostridiaceae</taxon>
        <taxon>Clostridium</taxon>
    </lineage>
</organism>
<dbReference type="InterPro" id="IPR002035">
    <property type="entry name" value="VWF_A"/>
</dbReference>
<accession>A0A2U8DRR3</accession>